<organism evidence="2 3">
    <name type="scientific">Sphingomonas endophytica</name>
    <dbReference type="NCBI Taxonomy" id="869719"/>
    <lineage>
        <taxon>Bacteria</taxon>
        <taxon>Pseudomonadati</taxon>
        <taxon>Pseudomonadota</taxon>
        <taxon>Alphaproteobacteria</taxon>
        <taxon>Sphingomonadales</taxon>
        <taxon>Sphingomonadaceae</taxon>
        <taxon>Sphingomonas</taxon>
    </lineage>
</organism>
<dbReference type="EMBL" id="LDTB01000003">
    <property type="protein sequence ID" value="KTT76242.1"/>
    <property type="molecule type" value="Genomic_DNA"/>
</dbReference>
<comment type="caution">
    <text evidence="2">The sequence shown here is derived from an EMBL/GenBank/DDBJ whole genome shotgun (WGS) entry which is preliminary data.</text>
</comment>
<sequence>MTQWRRGAAVIALAGLGLAGCSRQEPEPPEMNMTVQELEPTPEPTPTEEPTPVVEPSPEPSNDTAALPPAEDPAPDQQMLDDASATGMTARTDRGGDDADPSAPAETKRRD</sequence>
<dbReference type="AlphaFoldDB" id="A0A147I9K5"/>
<name>A0A147I9K5_9SPHN</name>
<reference evidence="2 3" key="1">
    <citation type="journal article" date="2016" name="Front. Microbiol.">
        <title>Genomic Resource of Rice Seed Associated Bacteria.</title>
        <authorList>
            <person name="Midha S."/>
            <person name="Bansal K."/>
            <person name="Sharma S."/>
            <person name="Kumar N."/>
            <person name="Patil P.P."/>
            <person name="Chaudhry V."/>
            <person name="Patil P.B."/>
        </authorList>
    </citation>
    <scope>NUCLEOTIDE SEQUENCE [LARGE SCALE GENOMIC DNA]</scope>
    <source>
        <strain evidence="2 3">NS334</strain>
    </source>
</reference>
<keyword evidence="3" id="KW-1185">Reference proteome</keyword>
<feature type="region of interest" description="Disordered" evidence="1">
    <location>
        <begin position="19"/>
        <end position="111"/>
    </location>
</feature>
<feature type="compositionally biased region" description="Pro residues" evidence="1">
    <location>
        <begin position="41"/>
        <end position="59"/>
    </location>
</feature>
<dbReference type="Proteomes" id="UP000074310">
    <property type="component" value="Unassembled WGS sequence"/>
</dbReference>
<evidence type="ECO:0000313" key="2">
    <source>
        <dbReference type="EMBL" id="KTT76242.1"/>
    </source>
</evidence>
<dbReference type="OrthoDB" id="7584624at2"/>
<gene>
    <name evidence="2" type="ORF">NS334_01340</name>
</gene>
<protein>
    <submittedName>
        <fullName evidence="2">Uncharacterized protein</fullName>
    </submittedName>
</protein>
<proteinExistence type="predicted"/>
<evidence type="ECO:0000256" key="1">
    <source>
        <dbReference type="SAM" id="MobiDB-lite"/>
    </source>
</evidence>
<evidence type="ECO:0000313" key="3">
    <source>
        <dbReference type="Proteomes" id="UP000074310"/>
    </source>
</evidence>
<dbReference type="PROSITE" id="PS51257">
    <property type="entry name" value="PROKAR_LIPOPROTEIN"/>
    <property type="match status" value="1"/>
</dbReference>
<dbReference type="RefSeq" id="WP_058754181.1">
    <property type="nucleotide sequence ID" value="NZ_LDTB01000003.1"/>
</dbReference>
<feature type="compositionally biased region" description="Low complexity" evidence="1">
    <location>
        <begin position="60"/>
        <end position="69"/>
    </location>
</feature>
<accession>A0A147I9K5</accession>
<dbReference type="PATRIC" id="fig|869719.3.peg.1687"/>